<feature type="non-terminal residue" evidence="2">
    <location>
        <position position="1"/>
    </location>
</feature>
<accession>K0RK44</accession>
<evidence type="ECO:0000313" key="3">
    <source>
        <dbReference type="Proteomes" id="UP000266841"/>
    </source>
</evidence>
<dbReference type="Proteomes" id="UP000266841">
    <property type="component" value="Unassembled WGS sequence"/>
</dbReference>
<name>K0RK44_THAOC</name>
<feature type="region of interest" description="Disordered" evidence="1">
    <location>
        <begin position="1"/>
        <end position="60"/>
    </location>
</feature>
<proteinExistence type="predicted"/>
<dbReference type="AlphaFoldDB" id="K0RK44"/>
<evidence type="ECO:0000256" key="1">
    <source>
        <dbReference type="SAM" id="MobiDB-lite"/>
    </source>
</evidence>
<organism evidence="2 3">
    <name type="scientific">Thalassiosira oceanica</name>
    <name type="common">Marine diatom</name>
    <dbReference type="NCBI Taxonomy" id="159749"/>
    <lineage>
        <taxon>Eukaryota</taxon>
        <taxon>Sar</taxon>
        <taxon>Stramenopiles</taxon>
        <taxon>Ochrophyta</taxon>
        <taxon>Bacillariophyta</taxon>
        <taxon>Coscinodiscophyceae</taxon>
        <taxon>Thalassiosirophycidae</taxon>
        <taxon>Thalassiosirales</taxon>
        <taxon>Thalassiosiraceae</taxon>
        <taxon>Thalassiosira</taxon>
    </lineage>
</organism>
<evidence type="ECO:0000313" key="2">
    <source>
        <dbReference type="EMBL" id="EJK54098.1"/>
    </source>
</evidence>
<feature type="compositionally biased region" description="Basic and acidic residues" evidence="1">
    <location>
        <begin position="27"/>
        <end position="42"/>
    </location>
</feature>
<keyword evidence="3" id="KW-1185">Reference proteome</keyword>
<comment type="caution">
    <text evidence="2">The sequence shown here is derived from an EMBL/GenBank/DDBJ whole genome shotgun (WGS) entry which is preliminary data.</text>
</comment>
<reference evidence="2 3" key="1">
    <citation type="journal article" date="2012" name="Genome Biol.">
        <title>Genome and low-iron response of an oceanic diatom adapted to chronic iron limitation.</title>
        <authorList>
            <person name="Lommer M."/>
            <person name="Specht M."/>
            <person name="Roy A.S."/>
            <person name="Kraemer L."/>
            <person name="Andreson R."/>
            <person name="Gutowska M.A."/>
            <person name="Wolf J."/>
            <person name="Bergner S.V."/>
            <person name="Schilhabel M.B."/>
            <person name="Klostermeier U.C."/>
            <person name="Beiko R.G."/>
            <person name="Rosenstiel P."/>
            <person name="Hippler M."/>
            <person name="Laroche J."/>
        </authorList>
    </citation>
    <scope>NUCLEOTIDE SEQUENCE [LARGE SCALE GENOMIC DNA]</scope>
    <source>
        <strain evidence="2 3">CCMP1005</strain>
    </source>
</reference>
<dbReference type="EMBL" id="AGNL01036373">
    <property type="protein sequence ID" value="EJK54098.1"/>
    <property type="molecule type" value="Genomic_DNA"/>
</dbReference>
<feature type="region of interest" description="Disordered" evidence="1">
    <location>
        <begin position="231"/>
        <end position="268"/>
    </location>
</feature>
<protein>
    <submittedName>
        <fullName evidence="2">Uncharacterized protein</fullName>
    </submittedName>
</protein>
<gene>
    <name evidence="2" type="ORF">THAOC_26343</name>
</gene>
<sequence>SSSPPPYLPRVADRGGRGRVRYAQQHSSDEPDPRPGPKDVRDAGWTGRPPEDDDDEEEDGAPLLAEEDGADLASGLPSIVTGECCFVTPDVSFTSLPFPVTDARVCLRLSLLRQHHPCLARYGAHLDCHGHLNFWFLAPAGLQPLNSILFSTLSAGEEPRRGHTLRVAVGSRLQVHVAGDESSAADATRTTAAGREVPSQKMTLGLPPARAGCRSRRVISRTVQSCSGQMIDPTARNRAPATDGAIERAPADEGPGPGKCVRNSVRTQ</sequence>
<feature type="compositionally biased region" description="Acidic residues" evidence="1">
    <location>
        <begin position="51"/>
        <end position="60"/>
    </location>
</feature>